<comment type="caution">
    <text evidence="7">The sequence shown here is derived from an EMBL/GenBank/DDBJ whole genome shotgun (WGS) entry which is preliminary data.</text>
</comment>
<dbReference type="EMBL" id="PEYU01000019">
    <property type="protein sequence ID" value="PIS22588.1"/>
    <property type="molecule type" value="Genomic_DNA"/>
</dbReference>
<evidence type="ECO:0000256" key="5">
    <source>
        <dbReference type="ARBA" id="ARBA00022801"/>
    </source>
</evidence>
<sequence length="117" mass="13850">MTKDNLLYIKDIQNSLEWILNVYLLNVDYIDFVNDNKTQDAVIRQMEIIGEAMNRLSDDFLLEHGELPFREAISMRNFLIHEYNMVDIDELWKTIHNDLPTLSIIVNKILAKHTDDK</sequence>
<dbReference type="InterPro" id="IPR037038">
    <property type="entry name" value="HepT-like_sf"/>
</dbReference>
<name>A0A2H0XEP2_UNCKA</name>
<keyword evidence="3" id="KW-0540">Nuclease</keyword>
<dbReference type="PANTHER" id="PTHR34139:SF1">
    <property type="entry name" value="RNASE MJ1380-RELATED"/>
    <property type="match status" value="1"/>
</dbReference>
<protein>
    <recommendedName>
        <fullName evidence="9">DUF86 domain-containing protein</fullName>
    </recommendedName>
</protein>
<keyword evidence="2" id="KW-1277">Toxin-antitoxin system</keyword>
<gene>
    <name evidence="7" type="ORF">COT50_01120</name>
</gene>
<evidence type="ECO:0000256" key="3">
    <source>
        <dbReference type="ARBA" id="ARBA00022722"/>
    </source>
</evidence>
<evidence type="ECO:0000256" key="2">
    <source>
        <dbReference type="ARBA" id="ARBA00022649"/>
    </source>
</evidence>
<evidence type="ECO:0000256" key="1">
    <source>
        <dbReference type="ARBA" id="ARBA00022553"/>
    </source>
</evidence>
<organism evidence="7 8">
    <name type="scientific">candidate division WWE3 bacterium CG08_land_8_20_14_0_20_41_10</name>
    <dbReference type="NCBI Taxonomy" id="1975085"/>
    <lineage>
        <taxon>Bacteria</taxon>
        <taxon>Katanobacteria</taxon>
    </lineage>
</organism>
<evidence type="ECO:0000313" key="8">
    <source>
        <dbReference type="Proteomes" id="UP000231252"/>
    </source>
</evidence>
<evidence type="ECO:0000256" key="4">
    <source>
        <dbReference type="ARBA" id="ARBA00022741"/>
    </source>
</evidence>
<keyword evidence="1" id="KW-0597">Phosphoprotein</keyword>
<comment type="similarity">
    <text evidence="6">Belongs to the HepT RNase toxin family.</text>
</comment>
<dbReference type="GO" id="GO:0000166">
    <property type="term" value="F:nucleotide binding"/>
    <property type="evidence" value="ECO:0007669"/>
    <property type="project" value="UniProtKB-KW"/>
</dbReference>
<accession>A0A2H0XEP2</accession>
<proteinExistence type="inferred from homology"/>
<dbReference type="AlphaFoldDB" id="A0A2H0XEP2"/>
<dbReference type="PANTHER" id="PTHR34139">
    <property type="entry name" value="UPF0331 PROTEIN MJ0127"/>
    <property type="match status" value="1"/>
</dbReference>
<dbReference type="Gene3D" id="1.20.120.580">
    <property type="entry name" value="bsu32300-like"/>
    <property type="match status" value="1"/>
</dbReference>
<dbReference type="GO" id="GO:0110001">
    <property type="term" value="C:toxin-antitoxin complex"/>
    <property type="evidence" value="ECO:0007669"/>
    <property type="project" value="InterPro"/>
</dbReference>
<dbReference type="InterPro" id="IPR051813">
    <property type="entry name" value="HepT_RNase_toxin"/>
</dbReference>
<dbReference type="Proteomes" id="UP000231252">
    <property type="component" value="Unassembled WGS sequence"/>
</dbReference>
<reference evidence="8" key="1">
    <citation type="submission" date="2017-09" db="EMBL/GenBank/DDBJ databases">
        <title>Depth-based differentiation of microbial function through sediment-hosted aquifers and enrichment of novel symbionts in the deep terrestrial subsurface.</title>
        <authorList>
            <person name="Probst A.J."/>
            <person name="Ladd B."/>
            <person name="Jarett J.K."/>
            <person name="Geller-Mcgrath D.E."/>
            <person name="Sieber C.M.K."/>
            <person name="Emerson J.B."/>
            <person name="Anantharaman K."/>
            <person name="Thomas B.C."/>
            <person name="Malmstrom R."/>
            <person name="Stieglmeier M."/>
            <person name="Klingl A."/>
            <person name="Woyke T."/>
            <person name="Ryan C.M."/>
            <person name="Banfield J.F."/>
        </authorList>
    </citation>
    <scope>NUCLEOTIDE SEQUENCE [LARGE SCALE GENOMIC DNA]</scope>
</reference>
<dbReference type="GO" id="GO:0004540">
    <property type="term" value="F:RNA nuclease activity"/>
    <property type="evidence" value="ECO:0007669"/>
    <property type="project" value="InterPro"/>
</dbReference>
<dbReference type="GO" id="GO:0016787">
    <property type="term" value="F:hydrolase activity"/>
    <property type="evidence" value="ECO:0007669"/>
    <property type="project" value="UniProtKB-KW"/>
</dbReference>
<evidence type="ECO:0000313" key="7">
    <source>
        <dbReference type="EMBL" id="PIS22588.1"/>
    </source>
</evidence>
<dbReference type="Pfam" id="PF01934">
    <property type="entry name" value="HepT-like"/>
    <property type="match status" value="1"/>
</dbReference>
<keyword evidence="4" id="KW-0547">Nucleotide-binding</keyword>
<evidence type="ECO:0008006" key="9">
    <source>
        <dbReference type="Google" id="ProtNLM"/>
    </source>
</evidence>
<dbReference type="InterPro" id="IPR008201">
    <property type="entry name" value="HepT-like"/>
</dbReference>
<evidence type="ECO:0000256" key="6">
    <source>
        <dbReference type="ARBA" id="ARBA00024207"/>
    </source>
</evidence>
<keyword evidence="5" id="KW-0378">Hydrolase</keyword>